<evidence type="ECO:0000256" key="2">
    <source>
        <dbReference type="SAM" id="Phobius"/>
    </source>
</evidence>
<dbReference type="PaxDb" id="35128-Thaps20959"/>
<feature type="compositionally biased region" description="Polar residues" evidence="1">
    <location>
        <begin position="234"/>
        <end position="244"/>
    </location>
</feature>
<dbReference type="eggNOG" id="ENOG502QYY2">
    <property type="taxonomic scope" value="Eukaryota"/>
</dbReference>
<dbReference type="PROSITE" id="PS50090">
    <property type="entry name" value="MYB_LIKE"/>
    <property type="match status" value="1"/>
</dbReference>
<keyword evidence="2" id="KW-0472">Membrane</keyword>
<reference evidence="6 7" key="2">
    <citation type="journal article" date="2008" name="Nature">
        <title>The Phaeodactylum genome reveals the evolutionary history of diatom genomes.</title>
        <authorList>
            <person name="Bowler C."/>
            <person name="Allen A.E."/>
            <person name="Badger J.H."/>
            <person name="Grimwood J."/>
            <person name="Jabbari K."/>
            <person name="Kuo A."/>
            <person name="Maheswari U."/>
            <person name="Martens C."/>
            <person name="Maumus F."/>
            <person name="Otillar R.P."/>
            <person name="Rayko E."/>
            <person name="Salamov A."/>
            <person name="Vandepoele K."/>
            <person name="Beszteri B."/>
            <person name="Gruber A."/>
            <person name="Heijde M."/>
            <person name="Katinka M."/>
            <person name="Mock T."/>
            <person name="Valentin K."/>
            <person name="Verret F."/>
            <person name="Berges J.A."/>
            <person name="Brownlee C."/>
            <person name="Cadoret J.P."/>
            <person name="Chiovitti A."/>
            <person name="Choi C.J."/>
            <person name="Coesel S."/>
            <person name="De Martino A."/>
            <person name="Detter J.C."/>
            <person name="Durkin C."/>
            <person name="Falciatore A."/>
            <person name="Fournet J."/>
            <person name="Haruta M."/>
            <person name="Huysman M.J."/>
            <person name="Jenkins B.D."/>
            <person name="Jiroutova K."/>
            <person name="Jorgensen R.E."/>
            <person name="Joubert Y."/>
            <person name="Kaplan A."/>
            <person name="Kroger N."/>
            <person name="Kroth P.G."/>
            <person name="La Roche J."/>
            <person name="Lindquist E."/>
            <person name="Lommer M."/>
            <person name="Martin-Jezequel V."/>
            <person name="Lopez P.J."/>
            <person name="Lucas S."/>
            <person name="Mangogna M."/>
            <person name="McGinnis K."/>
            <person name="Medlin L.K."/>
            <person name="Montsant A."/>
            <person name="Oudot-Le Secq M.P."/>
            <person name="Napoli C."/>
            <person name="Obornik M."/>
            <person name="Parker M.S."/>
            <person name="Petit J.L."/>
            <person name="Porcel B.M."/>
            <person name="Poulsen N."/>
            <person name="Robison M."/>
            <person name="Rychlewski L."/>
            <person name="Rynearson T.A."/>
            <person name="Schmutz J."/>
            <person name="Shapiro H."/>
            <person name="Siaut M."/>
            <person name="Stanley M."/>
            <person name="Sussman M.R."/>
            <person name="Taylor A.R."/>
            <person name="Vardi A."/>
            <person name="von Dassow P."/>
            <person name="Vyverman W."/>
            <person name="Willis A."/>
            <person name="Wyrwicz L.S."/>
            <person name="Rokhsar D.S."/>
            <person name="Weissenbach J."/>
            <person name="Armbrust E.V."/>
            <person name="Green B.R."/>
            <person name="Van de Peer Y."/>
            <person name="Grigoriev I.V."/>
        </authorList>
    </citation>
    <scope>NUCLEOTIDE SEQUENCE [LARGE SCALE GENOMIC DNA]</scope>
    <source>
        <strain evidence="6 7">CCMP1335</strain>
    </source>
</reference>
<organism evidence="6 7">
    <name type="scientific">Thalassiosira pseudonana</name>
    <name type="common">Marine diatom</name>
    <name type="synonym">Cyclotella nana</name>
    <dbReference type="NCBI Taxonomy" id="35128"/>
    <lineage>
        <taxon>Eukaryota</taxon>
        <taxon>Sar</taxon>
        <taxon>Stramenopiles</taxon>
        <taxon>Ochrophyta</taxon>
        <taxon>Bacillariophyta</taxon>
        <taxon>Coscinodiscophyceae</taxon>
        <taxon>Thalassiosirophycidae</taxon>
        <taxon>Thalassiosirales</taxon>
        <taxon>Thalassiosiraceae</taxon>
        <taxon>Thalassiosira</taxon>
    </lineage>
</organism>
<feature type="domain" description="SANT" evidence="4">
    <location>
        <begin position="787"/>
        <end position="817"/>
    </location>
</feature>
<feature type="domain" description="Myb-like" evidence="3">
    <location>
        <begin position="785"/>
        <end position="829"/>
    </location>
</feature>
<dbReference type="CDD" id="cd00167">
    <property type="entry name" value="SANT"/>
    <property type="match status" value="1"/>
</dbReference>
<dbReference type="PROSITE" id="PS51293">
    <property type="entry name" value="SANT"/>
    <property type="match status" value="1"/>
</dbReference>
<dbReference type="OMA" id="ATICFTP"/>
<keyword evidence="2" id="KW-0812">Transmembrane</keyword>
<dbReference type="InterPro" id="IPR009057">
    <property type="entry name" value="Homeodomain-like_sf"/>
</dbReference>
<reference evidence="6 7" key="1">
    <citation type="journal article" date="2004" name="Science">
        <title>The genome of the diatom Thalassiosira pseudonana: ecology, evolution, and metabolism.</title>
        <authorList>
            <person name="Armbrust E.V."/>
            <person name="Berges J.A."/>
            <person name="Bowler C."/>
            <person name="Green B.R."/>
            <person name="Martinez D."/>
            <person name="Putnam N.H."/>
            <person name="Zhou S."/>
            <person name="Allen A.E."/>
            <person name="Apt K.E."/>
            <person name="Bechner M."/>
            <person name="Brzezinski M.A."/>
            <person name="Chaal B.K."/>
            <person name="Chiovitti A."/>
            <person name="Davis A.K."/>
            <person name="Demarest M.S."/>
            <person name="Detter J.C."/>
            <person name="Glavina T."/>
            <person name="Goodstein D."/>
            <person name="Hadi M.Z."/>
            <person name="Hellsten U."/>
            <person name="Hildebrand M."/>
            <person name="Jenkins B.D."/>
            <person name="Jurka J."/>
            <person name="Kapitonov V.V."/>
            <person name="Kroger N."/>
            <person name="Lau W.W."/>
            <person name="Lane T.W."/>
            <person name="Larimer F.W."/>
            <person name="Lippmeier J.C."/>
            <person name="Lucas S."/>
            <person name="Medina M."/>
            <person name="Montsant A."/>
            <person name="Obornik M."/>
            <person name="Parker M.S."/>
            <person name="Palenik B."/>
            <person name="Pazour G.J."/>
            <person name="Richardson P.M."/>
            <person name="Rynearson T.A."/>
            <person name="Saito M.A."/>
            <person name="Schwartz D.C."/>
            <person name="Thamatrakoln K."/>
            <person name="Valentin K."/>
            <person name="Vardi A."/>
            <person name="Wilkerson F.P."/>
            <person name="Rokhsar D.S."/>
        </authorList>
    </citation>
    <scope>NUCLEOTIDE SEQUENCE [LARGE SCALE GENOMIC DNA]</scope>
    <source>
        <strain evidence="6 7">CCMP1335</strain>
    </source>
</reference>
<dbReference type="HOGENOM" id="CLU_319944_0_0_1"/>
<feature type="region of interest" description="Disordered" evidence="1">
    <location>
        <begin position="1"/>
        <end position="22"/>
    </location>
</feature>
<evidence type="ECO:0000259" key="5">
    <source>
        <dbReference type="PROSITE" id="PS51294"/>
    </source>
</evidence>
<keyword evidence="7" id="KW-1185">Reference proteome</keyword>
<dbReference type="RefSeq" id="XP_002286356.1">
    <property type="nucleotide sequence ID" value="XM_002286320.1"/>
</dbReference>
<dbReference type="GeneID" id="7445539"/>
<evidence type="ECO:0000259" key="3">
    <source>
        <dbReference type="PROSITE" id="PS50090"/>
    </source>
</evidence>
<evidence type="ECO:0000256" key="1">
    <source>
        <dbReference type="SAM" id="MobiDB-lite"/>
    </source>
</evidence>
<sequence>MSCTPTSQSVARSLSPSDESRFVPHSSIVDASSVMENHFLSSSSNNQNEAKQAGVHGKDYTIMKVGDNVRPTFAANRNQEPTLVADDDDDDNQSGIVGATICFTPETSPRASPKQDAVINREVNPLIHHSEINTTSTDTDNYIGSVEANRKLGNSLMHVASSLDDRSTTEYEIIDGTSSKGTIEVEELDLESDELEEDEGNVGDAVKGRAKAGSDRNASCNDMAAMLEMFDGDSPSSTLPSLNSGSGGDIKDIPEVPNLSTDSLFKNLSSTSADEIAILKNLQPFSNEINPPSSAQSGTSFIITAKSMLGRVSNFEVDVAEEDVSATDDNAKESPKVDDTPLTPFKNLKSFWETQSTFTHMTKSVVNRILGREMPKVESVEEGQDATDFSIKTTPADASAGLPADLVRNSKYSGTADEANDSFISPPRAPCDTAAQVKQVGVPEMQFGDALERKLGELELADPSDGTKLDTTVQLSGIVNSPTLRVHEDGNASKTEDIATNDTPARARLSNVKVILFSVIVTVASFLASVGVVLCLWAFHLTSSLIATTKSLIVHVLNNHALKNTAVISEAKDDVVDAENDAEIESSRMNLSSLFSDEAPAMQPGVELLRQLAKSSSDNSTTDVQQETEEGETAKQQEPVTKVPALLSEFNKMYARLHSTGAYAIALTSFLLVVMVHAFVHYVGLQQHKGYDAEYFASMEHRCISTNTTSFPSVPVYQINLAPAVSVEEGETIYGYTFSGLGLPKLAVIMSVVISFICAASTKPIKFKMPKSSRTVAPTSTRLIGIWTAEEHLQFIIGFNKHGNKWKLVAEYIPSRTYVQVRTHGSHWVKIGSPQVMNKSRRITSPPYDTPKTSNKTKSVKIEHVKSEQVLSNANTTPRGKVRVNAKQARSEHKPTTSKSKNSSRRSM</sequence>
<feature type="compositionally biased region" description="Polar residues" evidence="1">
    <location>
        <begin position="615"/>
        <end position="625"/>
    </location>
</feature>
<proteinExistence type="predicted"/>
<feature type="compositionally biased region" description="Acidic residues" evidence="1">
    <location>
        <begin position="191"/>
        <end position="201"/>
    </location>
</feature>
<dbReference type="SMART" id="SM00717">
    <property type="entry name" value="SANT"/>
    <property type="match status" value="1"/>
</dbReference>
<gene>
    <name evidence="6" type="ORF">THAPSDRAFT_20959</name>
</gene>
<keyword evidence="2" id="KW-1133">Transmembrane helix</keyword>
<dbReference type="KEGG" id="tps:THAPSDRAFT_20959"/>
<feature type="domain" description="HTH myb-type" evidence="5">
    <location>
        <begin position="779"/>
        <end position="836"/>
    </location>
</feature>
<name>B8BRP9_THAPS</name>
<protein>
    <submittedName>
        <fullName evidence="6">Uncharacterized protein</fullName>
    </submittedName>
</protein>
<dbReference type="Pfam" id="PF00249">
    <property type="entry name" value="Myb_DNA-binding"/>
    <property type="match status" value="1"/>
</dbReference>
<feature type="compositionally biased region" description="Polar residues" evidence="1">
    <location>
        <begin position="1"/>
        <end position="17"/>
    </location>
</feature>
<feature type="transmembrane region" description="Helical" evidence="2">
    <location>
        <begin position="662"/>
        <end position="683"/>
    </location>
</feature>
<feature type="transmembrane region" description="Helical" evidence="2">
    <location>
        <begin position="514"/>
        <end position="539"/>
    </location>
</feature>
<dbReference type="InParanoid" id="B8BRP9"/>
<dbReference type="PROSITE" id="PS51294">
    <property type="entry name" value="HTH_MYB"/>
    <property type="match status" value="1"/>
</dbReference>
<feature type="region of interest" description="Disordered" evidence="1">
    <location>
        <begin position="231"/>
        <end position="256"/>
    </location>
</feature>
<dbReference type="InterPro" id="IPR017930">
    <property type="entry name" value="Myb_dom"/>
</dbReference>
<dbReference type="InterPro" id="IPR017884">
    <property type="entry name" value="SANT_dom"/>
</dbReference>
<evidence type="ECO:0000313" key="7">
    <source>
        <dbReference type="Proteomes" id="UP000001449"/>
    </source>
</evidence>
<dbReference type="Gene3D" id="1.10.10.60">
    <property type="entry name" value="Homeodomain-like"/>
    <property type="match status" value="1"/>
</dbReference>
<accession>B8BRP9</accession>
<dbReference type="EMBL" id="CM000638">
    <property type="protein sequence ID" value="EED95997.1"/>
    <property type="molecule type" value="Genomic_DNA"/>
</dbReference>
<feature type="compositionally biased region" description="Polar residues" evidence="1">
    <location>
        <begin position="869"/>
        <end position="878"/>
    </location>
</feature>
<dbReference type="InterPro" id="IPR001005">
    <property type="entry name" value="SANT/Myb"/>
</dbReference>
<dbReference type="Proteomes" id="UP000001449">
    <property type="component" value="Chromosome 1"/>
</dbReference>
<dbReference type="SUPFAM" id="SSF46689">
    <property type="entry name" value="Homeodomain-like"/>
    <property type="match status" value="1"/>
</dbReference>
<feature type="transmembrane region" description="Helical" evidence="2">
    <location>
        <begin position="746"/>
        <end position="765"/>
    </location>
</feature>
<evidence type="ECO:0000259" key="4">
    <source>
        <dbReference type="PROSITE" id="PS51293"/>
    </source>
</evidence>
<dbReference type="AlphaFoldDB" id="B8BRP9"/>
<feature type="region of interest" description="Disordered" evidence="1">
    <location>
        <begin position="615"/>
        <end position="638"/>
    </location>
</feature>
<feature type="region of interest" description="Disordered" evidence="1">
    <location>
        <begin position="839"/>
        <end position="908"/>
    </location>
</feature>
<evidence type="ECO:0000313" key="6">
    <source>
        <dbReference type="EMBL" id="EED95997.1"/>
    </source>
</evidence>
<feature type="region of interest" description="Disordered" evidence="1">
    <location>
        <begin position="191"/>
        <end position="217"/>
    </location>
</feature>